<dbReference type="Pfam" id="PF13639">
    <property type="entry name" value="zf-RING_2"/>
    <property type="match status" value="1"/>
</dbReference>
<feature type="compositionally biased region" description="Low complexity" evidence="5">
    <location>
        <begin position="700"/>
        <end position="710"/>
    </location>
</feature>
<sequence length="991" mass="108116">MARPLMTRRAAAAAAAGEEIFDRPLPALPTPPCGRRPDDGLMQGRRTYNAYRRPSYLVASSLLRRRGGGGKLVKYSYISLSVAPTTVLLSVRGSAPPPLLQVRHPIKPPAADSPFDNGGPPAGALPSLPLPLPLPHPSVVSTRFPSPGALHATHARTHLRTLTNLPNLRARPSAAVAVDIQHIPGAAPSSVVRRPPFRPFLAALVAAPSSRAATPCCNDMSLPPMTPNMTLTELRNSVLLFSNPVWAGANTVPSTLVRNITARSSQLAYEERLSTNLTTLSTRNAEKLDGTFGGLLYVPQVTSVPSCDAQQYDFIPRNVTRRQQLPPSNFNVVAIAPWFSIDCTLAYLRSASHGPIRAFIFYKPNNSTNKPQEVDSPVWNLDDNGAWRKNYHFPIFAIPGLEGQKIMTQLSLYSGNVNQVPHGPELSQLFGPNPNDYVRIWTDLTLENSTNVPAVWAFVLIVIGALLLIISAVSLTMHFVQRRNRKSLKRRVQSGEVDLEAMGIKRLTVPATHVKEFPLFTYNAEPDLVDAPPVPSSPGANPSPPSKKRKGRRPEHRAPPTDSTTVVGSRSTRSVRSIRSKRSSITGTGDTTATNNQPNCHICLCSFEHRSSIIRELPCGHIFHPACIDEFLTQNSSLCPMCKHCMLPRGYSPKITNGMVRRERAVRRLRERVDLEDSSFESSDTKLKEWGKRLFSSHGTAAPTTTTTAADVPMTPLSASQPASDQAEPDAPAVATPNATADTESDETQGTTNASPMAPVAKNGRPRKPRPRALRLLPTHHEEGDPKEAVPQVGRSSPSSFARERMRQIAAKNAPFDDPDHQRPRCKIRQRLRTSATRTRTDRSHRAAGTVQGIPGVLTTVLFWHQWRRRFIAVGVGHHHFCMAMAFCLFFFLGLGLVFGSVGSAKQGMHITRISGKAFGRDGGICFVACAHGGDRVAWSSGRTLAMHTLGCEPRWQRRTWMIDNGPMGPGVEARASSPGCRTTEIGGPGI</sequence>
<keyword evidence="6" id="KW-0812">Transmembrane</keyword>
<protein>
    <recommendedName>
        <fullName evidence="7">RING-type domain-containing protein</fullName>
    </recommendedName>
</protein>
<feature type="domain" description="RING-type" evidence="7">
    <location>
        <begin position="600"/>
        <end position="643"/>
    </location>
</feature>
<accession>A0ABR0CEC3</accession>
<feature type="transmembrane region" description="Helical" evidence="6">
    <location>
        <begin position="884"/>
        <end position="905"/>
    </location>
</feature>
<feature type="region of interest" description="Disordered" evidence="5">
    <location>
        <begin position="530"/>
        <end position="592"/>
    </location>
</feature>
<feature type="region of interest" description="Disordered" evidence="5">
    <location>
        <begin position="105"/>
        <end position="128"/>
    </location>
</feature>
<evidence type="ECO:0000256" key="5">
    <source>
        <dbReference type="SAM" id="MobiDB-lite"/>
    </source>
</evidence>
<feature type="compositionally biased region" description="Basic and acidic residues" evidence="5">
    <location>
        <begin position="779"/>
        <end position="788"/>
    </location>
</feature>
<dbReference type="SUPFAM" id="SSF57850">
    <property type="entry name" value="RING/U-box"/>
    <property type="match status" value="1"/>
</dbReference>
<organism evidence="8 9">
    <name type="scientific">Purpureocillium lilacinum</name>
    <name type="common">Paecilomyces lilacinus</name>
    <dbReference type="NCBI Taxonomy" id="33203"/>
    <lineage>
        <taxon>Eukaryota</taxon>
        <taxon>Fungi</taxon>
        <taxon>Dikarya</taxon>
        <taxon>Ascomycota</taxon>
        <taxon>Pezizomycotina</taxon>
        <taxon>Sordariomycetes</taxon>
        <taxon>Hypocreomycetidae</taxon>
        <taxon>Hypocreales</taxon>
        <taxon>Ophiocordycipitaceae</taxon>
        <taxon>Purpureocillium</taxon>
    </lineage>
</organism>
<dbReference type="EMBL" id="JAWRVI010000003">
    <property type="protein sequence ID" value="KAK4094654.1"/>
    <property type="molecule type" value="Genomic_DNA"/>
</dbReference>
<feature type="compositionally biased region" description="Basic residues" evidence="5">
    <location>
        <begin position="764"/>
        <end position="773"/>
    </location>
</feature>
<feature type="compositionally biased region" description="Polar residues" evidence="5">
    <location>
        <begin position="737"/>
        <end position="755"/>
    </location>
</feature>
<feature type="region of interest" description="Disordered" evidence="5">
    <location>
        <begin position="972"/>
        <end position="991"/>
    </location>
</feature>
<dbReference type="PROSITE" id="PS50089">
    <property type="entry name" value="ZF_RING_2"/>
    <property type="match status" value="1"/>
</dbReference>
<feature type="compositionally biased region" description="Basic residues" evidence="5">
    <location>
        <begin position="546"/>
        <end position="555"/>
    </location>
</feature>
<evidence type="ECO:0000256" key="2">
    <source>
        <dbReference type="ARBA" id="ARBA00022771"/>
    </source>
</evidence>
<keyword evidence="2 4" id="KW-0863">Zinc-finger</keyword>
<evidence type="ECO:0000259" key="7">
    <source>
        <dbReference type="PROSITE" id="PS50089"/>
    </source>
</evidence>
<evidence type="ECO:0000256" key="6">
    <source>
        <dbReference type="SAM" id="Phobius"/>
    </source>
</evidence>
<gene>
    <name evidence="8" type="ORF">Purlil1_1259</name>
</gene>
<dbReference type="InterPro" id="IPR013083">
    <property type="entry name" value="Znf_RING/FYVE/PHD"/>
</dbReference>
<keyword evidence="1" id="KW-0479">Metal-binding</keyword>
<dbReference type="InterPro" id="IPR051834">
    <property type="entry name" value="RING_finger_E3_ligase"/>
</dbReference>
<comment type="caution">
    <text evidence="8">The sequence shown here is derived from an EMBL/GenBank/DDBJ whole genome shotgun (WGS) entry which is preliminary data.</text>
</comment>
<reference evidence="8 9" key="1">
    <citation type="journal article" date="2024" name="Microbiol. Resour. Announc.">
        <title>Genome annotations for the ascomycete fungi Trichoderma harzianum, Trichoderma aggressivum, and Purpureocillium lilacinum.</title>
        <authorList>
            <person name="Beijen E.P.W."/>
            <person name="Ohm R.A."/>
        </authorList>
    </citation>
    <scope>NUCLEOTIDE SEQUENCE [LARGE SCALE GENOMIC DNA]</scope>
    <source>
        <strain evidence="8 9">CBS 150709</strain>
    </source>
</reference>
<dbReference type="InterPro" id="IPR001841">
    <property type="entry name" value="Znf_RING"/>
</dbReference>
<evidence type="ECO:0000313" key="9">
    <source>
        <dbReference type="Proteomes" id="UP001287286"/>
    </source>
</evidence>
<keyword evidence="3" id="KW-0862">Zinc</keyword>
<feature type="transmembrane region" description="Helical" evidence="6">
    <location>
        <begin position="455"/>
        <end position="480"/>
    </location>
</feature>
<feature type="transmembrane region" description="Helical" evidence="6">
    <location>
        <begin position="847"/>
        <end position="864"/>
    </location>
</feature>
<keyword evidence="6" id="KW-1133">Transmembrane helix</keyword>
<dbReference type="Gene3D" id="3.30.40.10">
    <property type="entry name" value="Zinc/RING finger domain, C3HC4 (zinc finger)"/>
    <property type="match status" value="1"/>
</dbReference>
<proteinExistence type="predicted"/>
<feature type="region of interest" description="Disordered" evidence="5">
    <location>
        <begin position="23"/>
        <end position="43"/>
    </location>
</feature>
<evidence type="ECO:0000256" key="4">
    <source>
        <dbReference type="PROSITE-ProRule" id="PRU00175"/>
    </source>
</evidence>
<name>A0ABR0CEC3_PURLI</name>
<keyword evidence="6" id="KW-0472">Membrane</keyword>
<evidence type="ECO:0000256" key="3">
    <source>
        <dbReference type="ARBA" id="ARBA00022833"/>
    </source>
</evidence>
<feature type="region of interest" description="Disordered" evidence="5">
    <location>
        <begin position="697"/>
        <end position="847"/>
    </location>
</feature>
<feature type="compositionally biased region" description="Low complexity" evidence="5">
    <location>
        <begin position="563"/>
        <end position="575"/>
    </location>
</feature>
<evidence type="ECO:0000313" key="8">
    <source>
        <dbReference type="EMBL" id="KAK4094654.1"/>
    </source>
</evidence>
<dbReference type="Proteomes" id="UP001287286">
    <property type="component" value="Unassembled WGS sequence"/>
</dbReference>
<feature type="compositionally biased region" description="Pro residues" evidence="5">
    <location>
        <begin position="532"/>
        <end position="545"/>
    </location>
</feature>
<dbReference type="SMART" id="SM00184">
    <property type="entry name" value="RING"/>
    <property type="match status" value="1"/>
</dbReference>
<evidence type="ECO:0000256" key="1">
    <source>
        <dbReference type="ARBA" id="ARBA00022723"/>
    </source>
</evidence>
<dbReference type="PANTHER" id="PTHR45931">
    <property type="entry name" value="SI:CH211-59O9.10"/>
    <property type="match status" value="1"/>
</dbReference>
<dbReference type="PANTHER" id="PTHR45931:SF3">
    <property type="entry name" value="RING ZINC FINGER-CONTAINING PROTEIN"/>
    <property type="match status" value="1"/>
</dbReference>
<keyword evidence="9" id="KW-1185">Reference proteome</keyword>